<feature type="transmembrane region" description="Helical" evidence="8">
    <location>
        <begin position="201"/>
        <end position="220"/>
    </location>
</feature>
<dbReference type="PANTHER" id="PTHR33908">
    <property type="entry name" value="MANNOSYLTRANSFERASE YKCB-RELATED"/>
    <property type="match status" value="1"/>
</dbReference>
<proteinExistence type="predicted"/>
<gene>
    <name evidence="10" type="ORF">MYF79_03020</name>
</gene>
<feature type="transmembrane region" description="Helical" evidence="8">
    <location>
        <begin position="12"/>
        <end position="31"/>
    </location>
</feature>
<evidence type="ECO:0000256" key="1">
    <source>
        <dbReference type="ARBA" id="ARBA00004651"/>
    </source>
</evidence>
<comment type="subcellular location">
    <subcellularLocation>
        <location evidence="1">Cell membrane</location>
        <topology evidence="1">Multi-pass membrane protein</topology>
    </subcellularLocation>
</comment>
<keyword evidence="5 8" id="KW-0812">Transmembrane</keyword>
<feature type="transmembrane region" description="Helical" evidence="8">
    <location>
        <begin position="161"/>
        <end position="189"/>
    </location>
</feature>
<evidence type="ECO:0000256" key="8">
    <source>
        <dbReference type="SAM" id="Phobius"/>
    </source>
</evidence>
<dbReference type="RefSeq" id="WP_247812496.1">
    <property type="nucleotide sequence ID" value="NZ_CP095855.1"/>
</dbReference>
<protein>
    <submittedName>
        <fullName evidence="10">Glycosyltransferase family 39 protein</fullName>
        <ecNumber evidence="10">2.4.-.-</ecNumber>
    </submittedName>
</protein>
<dbReference type="InterPro" id="IPR038731">
    <property type="entry name" value="RgtA/B/C-like"/>
</dbReference>
<keyword evidence="4 10" id="KW-0808">Transferase</keyword>
<dbReference type="EC" id="2.4.-.-" evidence="10"/>
<evidence type="ECO:0000313" key="11">
    <source>
        <dbReference type="Proteomes" id="UP000830198"/>
    </source>
</evidence>
<feature type="transmembrane region" description="Helical" evidence="8">
    <location>
        <begin position="266"/>
        <end position="290"/>
    </location>
</feature>
<feature type="transmembrane region" description="Helical" evidence="8">
    <location>
        <begin position="79"/>
        <end position="102"/>
    </location>
</feature>
<evidence type="ECO:0000256" key="4">
    <source>
        <dbReference type="ARBA" id="ARBA00022679"/>
    </source>
</evidence>
<evidence type="ECO:0000256" key="3">
    <source>
        <dbReference type="ARBA" id="ARBA00022676"/>
    </source>
</evidence>
<dbReference type="EMBL" id="CP095855">
    <property type="protein sequence ID" value="UPK70262.1"/>
    <property type="molecule type" value="Genomic_DNA"/>
</dbReference>
<name>A0ABY4I340_CHIFI</name>
<dbReference type="GO" id="GO:0016757">
    <property type="term" value="F:glycosyltransferase activity"/>
    <property type="evidence" value="ECO:0007669"/>
    <property type="project" value="UniProtKB-KW"/>
</dbReference>
<dbReference type="Proteomes" id="UP000830198">
    <property type="component" value="Chromosome"/>
</dbReference>
<dbReference type="PANTHER" id="PTHR33908:SF11">
    <property type="entry name" value="MEMBRANE PROTEIN"/>
    <property type="match status" value="1"/>
</dbReference>
<evidence type="ECO:0000256" key="6">
    <source>
        <dbReference type="ARBA" id="ARBA00022989"/>
    </source>
</evidence>
<keyword evidence="11" id="KW-1185">Reference proteome</keyword>
<feature type="transmembrane region" description="Helical" evidence="8">
    <location>
        <begin position="114"/>
        <end position="130"/>
    </location>
</feature>
<keyword evidence="7 8" id="KW-0472">Membrane</keyword>
<feature type="transmembrane region" description="Helical" evidence="8">
    <location>
        <begin position="352"/>
        <end position="369"/>
    </location>
</feature>
<accession>A0ABY4I340</accession>
<feature type="domain" description="Glycosyltransferase RgtA/B/C/D-like" evidence="9">
    <location>
        <begin position="64"/>
        <end position="214"/>
    </location>
</feature>
<evidence type="ECO:0000313" key="10">
    <source>
        <dbReference type="EMBL" id="UPK70262.1"/>
    </source>
</evidence>
<evidence type="ECO:0000256" key="2">
    <source>
        <dbReference type="ARBA" id="ARBA00022475"/>
    </source>
</evidence>
<dbReference type="InterPro" id="IPR050297">
    <property type="entry name" value="LipidA_mod_glycosyltrf_83"/>
</dbReference>
<dbReference type="Pfam" id="PF13231">
    <property type="entry name" value="PMT_2"/>
    <property type="match status" value="1"/>
</dbReference>
<evidence type="ECO:0000256" key="7">
    <source>
        <dbReference type="ARBA" id="ARBA00023136"/>
    </source>
</evidence>
<reference evidence="10 11" key="1">
    <citation type="submission" date="2022-04" db="EMBL/GenBank/DDBJ databases">
        <title>The arsenic-methylating capacity of Chitinophaga filiformis YT5 during chitin decomposition.</title>
        <authorList>
            <person name="Chen G."/>
            <person name="Liang Y."/>
        </authorList>
    </citation>
    <scope>NUCLEOTIDE SEQUENCE [LARGE SCALE GENOMIC DNA]</scope>
    <source>
        <strain evidence="10 11">YT5</strain>
    </source>
</reference>
<keyword evidence="6 8" id="KW-1133">Transmembrane helix</keyword>
<feature type="transmembrane region" description="Helical" evidence="8">
    <location>
        <begin position="321"/>
        <end position="340"/>
    </location>
</feature>
<keyword evidence="3 10" id="KW-0328">Glycosyltransferase</keyword>
<evidence type="ECO:0000256" key="5">
    <source>
        <dbReference type="ARBA" id="ARBA00022692"/>
    </source>
</evidence>
<keyword evidence="2" id="KW-1003">Cell membrane</keyword>
<organism evidence="10 11">
    <name type="scientific">Chitinophaga filiformis</name>
    <name type="common">Myxococcus filiformis</name>
    <name type="synonym">Flexibacter filiformis</name>
    <dbReference type="NCBI Taxonomy" id="104663"/>
    <lineage>
        <taxon>Bacteria</taxon>
        <taxon>Pseudomonadati</taxon>
        <taxon>Bacteroidota</taxon>
        <taxon>Chitinophagia</taxon>
        <taxon>Chitinophagales</taxon>
        <taxon>Chitinophagaceae</taxon>
        <taxon>Chitinophaga</taxon>
    </lineage>
</organism>
<feature type="transmembrane region" description="Helical" evidence="8">
    <location>
        <begin position="375"/>
        <end position="393"/>
    </location>
</feature>
<sequence length="531" mass="60514">MSLSSVSERKVSLWMIGLLIFIHISGLPVTIMEPDGALYAGIAKHMVQYHDYLNLYVDGQDWLDKPHFPFWMAALSYHLFGFTTFAYKLPAFLFLMLGVIYTYRFAKELYGEQVARWSVCILLTAEHLVISSTDVRAEPYLTGLIIGSVYHLYKRQLLPGALLAAFAVMTKGPFALVPIGFALIGQFVFTKQWKELFHMRWLMVALLVGVFITPELYALYQQFDAHPEKVVFGQTGVSGIRFFFWDSQFGRFMNSGPIKGSGDPSFFLHTVLWAFVPWSIFLYVAVIAFIRKGRQAREYYCISGALTTFLLFSLSKFQLPHYLNIIFPFFSILTAQYILSMKKEKAFRVTQYIIIGIIAVAIPALWALYRPQINLVAVVLIVILIGVFIWLPLKEKARIFFRTCLASAALNLFLNGLFYPDVLRYQSGSTAAFYANEHLKGAAVGFYKAHSYALTYYLDAPCLSYDTLPPGPSLIYTTPQWKDSLLAQGHRCKVLHTFPHFPVTKLDLQFVNFYTRDSAVDKRLLVLVDPV</sequence>
<evidence type="ECO:0000259" key="9">
    <source>
        <dbReference type="Pfam" id="PF13231"/>
    </source>
</evidence>